<reference evidence="1 2" key="1">
    <citation type="submission" date="2013-11" db="EMBL/GenBank/DDBJ databases">
        <title>Metagenomic analysis of a methanogenic consortium involved in long chain n-alkane degradation.</title>
        <authorList>
            <person name="Davidova I.A."/>
            <person name="Callaghan A.V."/>
            <person name="Wawrik B."/>
            <person name="Pruitt S."/>
            <person name="Marks C."/>
            <person name="Duncan K.E."/>
            <person name="Suflita J.M."/>
        </authorList>
    </citation>
    <scope>NUCLEOTIDE SEQUENCE [LARGE SCALE GENOMIC DNA]</scope>
    <source>
        <strain evidence="1 2">SPR</strain>
    </source>
</reference>
<gene>
    <name evidence="1" type="ORF">X474_13855</name>
</gene>
<name>A0A0D2JCT6_9BACT</name>
<evidence type="ECO:0000313" key="2">
    <source>
        <dbReference type="Proteomes" id="UP000032233"/>
    </source>
</evidence>
<sequence>MAGCFAVCSLSPCRREFPVPKSISFIGLIGNRIFELKVFLYFCFFSDQ</sequence>
<keyword evidence="2" id="KW-1185">Reference proteome</keyword>
<dbReference type="InParanoid" id="A0A0D2JCT6"/>
<dbReference type="EMBL" id="AZAC01000015">
    <property type="protein sequence ID" value="KIX13566.1"/>
    <property type="molecule type" value="Genomic_DNA"/>
</dbReference>
<dbReference type="Proteomes" id="UP000032233">
    <property type="component" value="Unassembled WGS sequence"/>
</dbReference>
<comment type="caution">
    <text evidence="1">The sequence shown here is derived from an EMBL/GenBank/DDBJ whole genome shotgun (WGS) entry which is preliminary data.</text>
</comment>
<evidence type="ECO:0000313" key="1">
    <source>
        <dbReference type="EMBL" id="KIX13566.1"/>
    </source>
</evidence>
<protein>
    <submittedName>
        <fullName evidence="1">Uncharacterized protein</fullName>
    </submittedName>
</protein>
<organism evidence="1 2">
    <name type="scientific">Dethiosulfatarculus sandiegensis</name>
    <dbReference type="NCBI Taxonomy" id="1429043"/>
    <lineage>
        <taxon>Bacteria</taxon>
        <taxon>Pseudomonadati</taxon>
        <taxon>Thermodesulfobacteriota</taxon>
        <taxon>Desulfarculia</taxon>
        <taxon>Desulfarculales</taxon>
        <taxon>Desulfarculaceae</taxon>
        <taxon>Dethiosulfatarculus</taxon>
    </lineage>
</organism>
<proteinExistence type="predicted"/>
<dbReference type="AlphaFoldDB" id="A0A0D2JCT6"/>
<accession>A0A0D2JCT6</accession>